<dbReference type="GO" id="GO:0035251">
    <property type="term" value="F:UDP-glucosyltransferase activity"/>
    <property type="evidence" value="ECO:0007669"/>
    <property type="project" value="InterPro"/>
</dbReference>
<protein>
    <submittedName>
        <fullName evidence="2">Uncharacterized protein</fullName>
    </submittedName>
</protein>
<dbReference type="EMBL" id="BAABME010021660">
    <property type="protein sequence ID" value="GAA0163879.1"/>
    <property type="molecule type" value="Genomic_DNA"/>
</dbReference>
<dbReference type="AlphaFoldDB" id="A0AAV3QIE3"/>
<gene>
    <name evidence="2" type="ORF">LIER_39675</name>
</gene>
<dbReference type="SUPFAM" id="SSF53756">
    <property type="entry name" value="UDP-Glycosyltransferase/glycogen phosphorylase"/>
    <property type="match status" value="1"/>
</dbReference>
<name>A0AAV3QIE3_LITER</name>
<accession>A0AAV3QIE3</accession>
<evidence type="ECO:0000313" key="3">
    <source>
        <dbReference type="Proteomes" id="UP001454036"/>
    </source>
</evidence>
<comment type="caution">
    <text evidence="2">The sequence shown here is derived from an EMBL/GenBank/DDBJ whole genome shotgun (WGS) entry which is preliminary data.</text>
</comment>
<comment type="similarity">
    <text evidence="1">Belongs to the UDP-glycosyltransferase family.</text>
</comment>
<keyword evidence="3" id="KW-1185">Reference proteome</keyword>
<dbReference type="Proteomes" id="UP001454036">
    <property type="component" value="Unassembled WGS sequence"/>
</dbReference>
<sequence length="174" mass="19691">MEKSVELIFIPTPGQGHLFSTIEMAKILLKRDERLSATILLIKLPTVEPKSDNNPISIPRLQLIDLPQDDAVKELMKTKPEASMFFFKLIGIQKSHVTNSVSERLSTNQHHHQLEQVDEHNQDSSMCKDSDAMLSIPGFVNEVPISVFLSIVREGGFGHDMTLHMGRMFRNDVK</sequence>
<organism evidence="2 3">
    <name type="scientific">Lithospermum erythrorhizon</name>
    <name type="common">Purple gromwell</name>
    <name type="synonym">Lithospermum officinale var. erythrorhizon</name>
    <dbReference type="NCBI Taxonomy" id="34254"/>
    <lineage>
        <taxon>Eukaryota</taxon>
        <taxon>Viridiplantae</taxon>
        <taxon>Streptophyta</taxon>
        <taxon>Embryophyta</taxon>
        <taxon>Tracheophyta</taxon>
        <taxon>Spermatophyta</taxon>
        <taxon>Magnoliopsida</taxon>
        <taxon>eudicotyledons</taxon>
        <taxon>Gunneridae</taxon>
        <taxon>Pentapetalae</taxon>
        <taxon>asterids</taxon>
        <taxon>lamiids</taxon>
        <taxon>Boraginales</taxon>
        <taxon>Boraginaceae</taxon>
        <taxon>Boraginoideae</taxon>
        <taxon>Lithospermeae</taxon>
        <taxon>Lithospermum</taxon>
    </lineage>
</organism>
<dbReference type="InterPro" id="IPR050481">
    <property type="entry name" value="UDP-glycosyltransf_plant"/>
</dbReference>
<reference evidence="2 3" key="1">
    <citation type="submission" date="2024-01" db="EMBL/GenBank/DDBJ databases">
        <title>The complete chloroplast genome sequence of Lithospermum erythrorhizon: insights into the phylogenetic relationship among Boraginaceae species and the maternal lineages of purple gromwells.</title>
        <authorList>
            <person name="Okada T."/>
            <person name="Watanabe K."/>
        </authorList>
    </citation>
    <scope>NUCLEOTIDE SEQUENCE [LARGE SCALE GENOMIC DNA]</scope>
</reference>
<dbReference type="Gene3D" id="3.40.50.2000">
    <property type="entry name" value="Glycogen Phosphorylase B"/>
    <property type="match status" value="1"/>
</dbReference>
<evidence type="ECO:0000256" key="1">
    <source>
        <dbReference type="ARBA" id="ARBA00009995"/>
    </source>
</evidence>
<proteinExistence type="inferred from homology"/>
<evidence type="ECO:0000313" key="2">
    <source>
        <dbReference type="EMBL" id="GAA0163879.1"/>
    </source>
</evidence>
<dbReference type="PANTHER" id="PTHR48048">
    <property type="entry name" value="GLYCOSYLTRANSFERASE"/>
    <property type="match status" value="1"/>
</dbReference>
<dbReference type="PANTHER" id="PTHR48048:SF45">
    <property type="entry name" value="GLYCOSYLTRANSFERASE"/>
    <property type="match status" value="1"/>
</dbReference>